<comment type="caution">
    <text evidence="2">The sequence shown here is derived from an EMBL/GenBank/DDBJ whole genome shotgun (WGS) entry which is preliminary data.</text>
</comment>
<dbReference type="InterPro" id="IPR018719">
    <property type="entry name" value="DUF2243_membrane"/>
</dbReference>
<gene>
    <name evidence="2" type="ORF">ACFPFM_38095</name>
</gene>
<keyword evidence="3" id="KW-1185">Reference proteome</keyword>
<feature type="transmembrane region" description="Helical" evidence="1">
    <location>
        <begin position="85"/>
        <end position="107"/>
    </location>
</feature>
<keyword evidence="1" id="KW-1133">Transmembrane helix</keyword>
<keyword evidence="1" id="KW-0472">Membrane</keyword>
<dbReference type="EMBL" id="JBHSJB010000042">
    <property type="protein sequence ID" value="MFC5059562.1"/>
    <property type="molecule type" value="Genomic_DNA"/>
</dbReference>
<protein>
    <submittedName>
        <fullName evidence="2">DUF2243 domain-containing protein</fullName>
    </submittedName>
</protein>
<feature type="transmembrane region" description="Helical" evidence="1">
    <location>
        <begin position="56"/>
        <end position="73"/>
    </location>
</feature>
<sequence>MANVRKAAPVAPAALVLGLGVGGFVDGIVVHQLLGWHHMLSGWYPDDLHANMVGDGLFHLLCLLLVLTGVVLLNRTAPLPAPVLWGGVLAGWGVFNLVEGVLNHLVLGVHHVRTGPHELAYDLGFLVFGALLVVVGVLLSRHREPRGDRVTTSRP</sequence>
<evidence type="ECO:0000256" key="1">
    <source>
        <dbReference type="SAM" id="Phobius"/>
    </source>
</evidence>
<keyword evidence="1" id="KW-0812">Transmembrane</keyword>
<dbReference type="Pfam" id="PF10002">
    <property type="entry name" value="DUF2243"/>
    <property type="match status" value="1"/>
</dbReference>
<name>A0ABV9YD77_9PSEU</name>
<evidence type="ECO:0000313" key="2">
    <source>
        <dbReference type="EMBL" id="MFC5059562.1"/>
    </source>
</evidence>
<evidence type="ECO:0000313" key="3">
    <source>
        <dbReference type="Proteomes" id="UP001595833"/>
    </source>
</evidence>
<accession>A0ABV9YD77</accession>
<proteinExistence type="predicted"/>
<dbReference type="Proteomes" id="UP001595833">
    <property type="component" value="Unassembled WGS sequence"/>
</dbReference>
<reference evidence="3" key="1">
    <citation type="journal article" date="2019" name="Int. J. Syst. Evol. Microbiol.">
        <title>The Global Catalogue of Microorganisms (GCM) 10K type strain sequencing project: providing services to taxonomists for standard genome sequencing and annotation.</title>
        <authorList>
            <consortium name="The Broad Institute Genomics Platform"/>
            <consortium name="The Broad Institute Genome Sequencing Center for Infectious Disease"/>
            <person name="Wu L."/>
            <person name="Ma J."/>
        </authorList>
    </citation>
    <scope>NUCLEOTIDE SEQUENCE [LARGE SCALE GENOMIC DNA]</scope>
    <source>
        <strain evidence="3">KCTC 12848</strain>
    </source>
</reference>
<organism evidence="2 3">
    <name type="scientific">Saccharothrix xinjiangensis</name>
    <dbReference type="NCBI Taxonomy" id="204798"/>
    <lineage>
        <taxon>Bacteria</taxon>
        <taxon>Bacillati</taxon>
        <taxon>Actinomycetota</taxon>
        <taxon>Actinomycetes</taxon>
        <taxon>Pseudonocardiales</taxon>
        <taxon>Pseudonocardiaceae</taxon>
        <taxon>Saccharothrix</taxon>
    </lineage>
</organism>
<dbReference type="RefSeq" id="WP_344035517.1">
    <property type="nucleotide sequence ID" value="NZ_BAAAKE010000003.1"/>
</dbReference>
<feature type="transmembrane region" description="Helical" evidence="1">
    <location>
        <begin position="119"/>
        <end position="139"/>
    </location>
</feature>
<feature type="transmembrane region" description="Helical" evidence="1">
    <location>
        <begin position="12"/>
        <end position="36"/>
    </location>
</feature>